<dbReference type="InterPro" id="IPR001296">
    <property type="entry name" value="Glyco_trans_1"/>
</dbReference>
<feature type="domain" description="Glycosyl transferase family 1" evidence="3">
    <location>
        <begin position="207"/>
        <end position="357"/>
    </location>
</feature>
<evidence type="ECO:0000259" key="4">
    <source>
        <dbReference type="Pfam" id="PF13579"/>
    </source>
</evidence>
<accession>A0A1X1R131</accession>
<dbReference type="Proteomes" id="UP000193990">
    <property type="component" value="Unassembled WGS sequence"/>
</dbReference>
<dbReference type="PANTHER" id="PTHR12526:SF635">
    <property type="entry name" value="GLYCOSYL TRANSFERASE GROUP 1"/>
    <property type="match status" value="1"/>
</dbReference>
<keyword evidence="2 5" id="KW-0808">Transferase</keyword>
<evidence type="ECO:0000256" key="1">
    <source>
        <dbReference type="ARBA" id="ARBA00022676"/>
    </source>
</evidence>
<sequence length="396" mass="41624">MRVALVGGDDIACDDAGWESLGQLCAALSARGHDTAAYVRRPGPGWSSADGYRAVPIAVGPRAGAPAHEVLPHVGEWATELERAWSSDPPDAVHAYGWLGGLAAQLAARRRRIPVVQSFLGLAATSRPPGSRGRWQDSERGRIEWLLARSAAWVTGECAADVDALARMRRGRTRMSTLTGGVDVERYSPVGLAAPRTGLHRVLSLAPNLLWHNGIDILIEALAKVPGAELVIAETGRGDGPDDGRAALQRLAASLGVGDRVRFAGRVADSELPALVRSGDVVACTPRRPPRATTVLRAMACGVAVVAPPVGVLGDVVIDNVTGMLLPTDSPGAFGLALRRVLAQSFQCEGMGAAGRSRALSRFSWDRIALDSLDIYRQLGPKSPVAAQPVASGVRP</sequence>
<feature type="domain" description="Glycosyltransferase subfamily 4-like N-terminal" evidence="4">
    <location>
        <begin position="21"/>
        <end position="176"/>
    </location>
</feature>
<dbReference type="AlphaFoldDB" id="A0A1X1R131"/>
<keyword evidence="6" id="KW-1185">Reference proteome</keyword>
<protein>
    <submittedName>
        <fullName evidence="5">Glycosyl transferase family 1</fullName>
    </submittedName>
</protein>
<evidence type="ECO:0000313" key="6">
    <source>
        <dbReference type="Proteomes" id="UP000193990"/>
    </source>
</evidence>
<evidence type="ECO:0000256" key="2">
    <source>
        <dbReference type="ARBA" id="ARBA00022679"/>
    </source>
</evidence>
<keyword evidence="1" id="KW-0328">Glycosyltransferase</keyword>
<dbReference type="GO" id="GO:0016757">
    <property type="term" value="F:glycosyltransferase activity"/>
    <property type="evidence" value="ECO:0007669"/>
    <property type="project" value="UniProtKB-KW"/>
</dbReference>
<dbReference type="RefSeq" id="WP_085181993.1">
    <property type="nucleotide sequence ID" value="NZ_JACKSV010000051.1"/>
</dbReference>
<name>A0A1X1R131_MYCBE</name>
<dbReference type="Pfam" id="PF13579">
    <property type="entry name" value="Glyco_trans_4_4"/>
    <property type="match status" value="1"/>
</dbReference>
<organism evidence="5 6">
    <name type="scientific">Mycobacterium bohemicum</name>
    <dbReference type="NCBI Taxonomy" id="56425"/>
    <lineage>
        <taxon>Bacteria</taxon>
        <taxon>Bacillati</taxon>
        <taxon>Actinomycetota</taxon>
        <taxon>Actinomycetes</taxon>
        <taxon>Mycobacteriales</taxon>
        <taxon>Mycobacteriaceae</taxon>
        <taxon>Mycobacterium</taxon>
    </lineage>
</organism>
<evidence type="ECO:0000259" key="3">
    <source>
        <dbReference type="Pfam" id="PF00534"/>
    </source>
</evidence>
<dbReference type="Gene3D" id="3.40.50.2000">
    <property type="entry name" value="Glycogen Phosphorylase B"/>
    <property type="match status" value="2"/>
</dbReference>
<proteinExistence type="predicted"/>
<dbReference type="InterPro" id="IPR028098">
    <property type="entry name" value="Glyco_trans_4-like_N"/>
</dbReference>
<dbReference type="PANTHER" id="PTHR12526">
    <property type="entry name" value="GLYCOSYLTRANSFERASE"/>
    <property type="match status" value="1"/>
</dbReference>
<comment type="caution">
    <text evidence="5">The sequence shown here is derived from an EMBL/GenBank/DDBJ whole genome shotgun (WGS) entry which is preliminary data.</text>
</comment>
<dbReference type="SUPFAM" id="SSF53756">
    <property type="entry name" value="UDP-Glycosyltransferase/glycogen phosphorylase"/>
    <property type="match status" value="1"/>
</dbReference>
<evidence type="ECO:0000313" key="5">
    <source>
        <dbReference type="EMBL" id="ORU97725.1"/>
    </source>
</evidence>
<dbReference type="Pfam" id="PF00534">
    <property type="entry name" value="Glycos_transf_1"/>
    <property type="match status" value="1"/>
</dbReference>
<reference evidence="5 6" key="1">
    <citation type="submission" date="2016-01" db="EMBL/GenBank/DDBJ databases">
        <title>The new phylogeny of the genus Mycobacterium.</title>
        <authorList>
            <person name="Tarcisio F."/>
            <person name="Conor M."/>
            <person name="Antonella G."/>
            <person name="Elisabetta G."/>
            <person name="Giulia F.S."/>
            <person name="Sara T."/>
            <person name="Anna F."/>
            <person name="Clotilde B."/>
            <person name="Roberto B."/>
            <person name="Veronica D.S."/>
            <person name="Fabio R."/>
            <person name="Monica P."/>
            <person name="Olivier J."/>
            <person name="Enrico T."/>
            <person name="Nicola S."/>
        </authorList>
    </citation>
    <scope>NUCLEOTIDE SEQUENCE [LARGE SCALE GENOMIC DNA]</scope>
    <source>
        <strain evidence="5 6">DSM 44277</strain>
    </source>
</reference>
<dbReference type="EMBL" id="LQOK01000038">
    <property type="protein sequence ID" value="ORU97725.1"/>
    <property type="molecule type" value="Genomic_DNA"/>
</dbReference>
<dbReference type="STRING" id="56425.AWB93_17170"/>
<gene>
    <name evidence="5" type="ORF">AWB93_17170</name>
</gene>